<dbReference type="Proteomes" id="UP000579812">
    <property type="component" value="Unassembled WGS sequence"/>
</dbReference>
<reference evidence="2 3" key="1">
    <citation type="submission" date="2020-04" db="EMBL/GenBank/DDBJ databases">
        <title>Chromosome-level genome assembly of a cyprinid fish Onychostoma macrolepis by integration of Nanopore Sequencing, Bionano and Hi-C technology.</title>
        <authorList>
            <person name="Wang D."/>
        </authorList>
    </citation>
    <scope>NUCLEOTIDE SEQUENCE [LARGE SCALE GENOMIC DNA]</scope>
    <source>
        <strain evidence="2">SWU-2019</strain>
        <tissue evidence="2">Muscle</tissue>
    </source>
</reference>
<accession>A0A7J6D5H2</accession>
<evidence type="ECO:0008006" key="4">
    <source>
        <dbReference type="Google" id="ProtNLM"/>
    </source>
</evidence>
<dbReference type="AlphaFoldDB" id="A0A7J6D5H2"/>
<organism evidence="2 3">
    <name type="scientific">Onychostoma macrolepis</name>
    <dbReference type="NCBI Taxonomy" id="369639"/>
    <lineage>
        <taxon>Eukaryota</taxon>
        <taxon>Metazoa</taxon>
        <taxon>Chordata</taxon>
        <taxon>Craniata</taxon>
        <taxon>Vertebrata</taxon>
        <taxon>Euteleostomi</taxon>
        <taxon>Actinopterygii</taxon>
        <taxon>Neopterygii</taxon>
        <taxon>Teleostei</taxon>
        <taxon>Ostariophysi</taxon>
        <taxon>Cypriniformes</taxon>
        <taxon>Cyprinidae</taxon>
        <taxon>Acrossocheilinae</taxon>
        <taxon>Onychostoma</taxon>
    </lineage>
</organism>
<dbReference type="PANTHER" id="PTHR31751">
    <property type="entry name" value="SI:CH211-108C17.2-RELATED-RELATED"/>
    <property type="match status" value="1"/>
</dbReference>
<dbReference type="EMBL" id="JAAMOB010000004">
    <property type="protein sequence ID" value="KAF4114194.1"/>
    <property type="molecule type" value="Genomic_DNA"/>
</dbReference>
<feature type="compositionally biased region" description="Basic and acidic residues" evidence="1">
    <location>
        <begin position="1"/>
        <end position="13"/>
    </location>
</feature>
<comment type="caution">
    <text evidence="2">The sequence shown here is derived from an EMBL/GenBank/DDBJ whole genome shotgun (WGS) entry which is preliminary data.</text>
</comment>
<keyword evidence="3" id="KW-1185">Reference proteome</keyword>
<feature type="region of interest" description="Disordered" evidence="1">
    <location>
        <begin position="1"/>
        <end position="20"/>
    </location>
</feature>
<protein>
    <recommendedName>
        <fullName evidence="4">Transposase</fullName>
    </recommendedName>
</protein>
<gene>
    <name evidence="2" type="ORF">G5714_004417</name>
</gene>
<evidence type="ECO:0000256" key="1">
    <source>
        <dbReference type="SAM" id="MobiDB-lite"/>
    </source>
</evidence>
<name>A0A7J6D5H2_9TELE</name>
<dbReference type="PANTHER" id="PTHR31751:SF42">
    <property type="entry name" value="PROTEIN CBG10204"/>
    <property type="match status" value="1"/>
</dbReference>
<sequence>MADPDKEQEKEQVSEGQTPAAKKKWVKFRTDWLREFEWLRLELALLSVQKENPMIGKDYNLLNMVLKTYHFSSKSMRELRALGEDLGVKVNSPSGVKGTRWLPRALETLLKPGERGGSLQDPGQFTAVYVHMDHLASASANTDIAGRAKKVTETSSSVSMEPVGFKRAVNRIQGEGIKINVVTTDRSPSIRKIMTVPDIHHEFDIWHVVKGM</sequence>
<evidence type="ECO:0000313" key="2">
    <source>
        <dbReference type="EMBL" id="KAF4114194.1"/>
    </source>
</evidence>
<proteinExistence type="predicted"/>
<evidence type="ECO:0000313" key="3">
    <source>
        <dbReference type="Proteomes" id="UP000579812"/>
    </source>
</evidence>